<accession>A0ABQ9XCW2</accession>
<evidence type="ECO:0000313" key="2">
    <source>
        <dbReference type="Proteomes" id="UP001281761"/>
    </source>
</evidence>
<reference evidence="1 2" key="1">
    <citation type="journal article" date="2022" name="bioRxiv">
        <title>Genomics of Preaxostyla Flagellates Illuminates Evolutionary Transitions and the Path Towards Mitochondrial Loss.</title>
        <authorList>
            <person name="Novak L.V.F."/>
            <person name="Treitli S.C."/>
            <person name="Pyrih J."/>
            <person name="Halakuc P."/>
            <person name="Pipaliya S.V."/>
            <person name="Vacek V."/>
            <person name="Brzon O."/>
            <person name="Soukal P."/>
            <person name="Eme L."/>
            <person name="Dacks J.B."/>
            <person name="Karnkowska A."/>
            <person name="Elias M."/>
            <person name="Hampl V."/>
        </authorList>
    </citation>
    <scope>NUCLEOTIDE SEQUENCE [LARGE SCALE GENOMIC DNA]</scope>
    <source>
        <strain evidence="1">NAU3</strain>
        <tissue evidence="1">Gut</tissue>
    </source>
</reference>
<proteinExistence type="predicted"/>
<comment type="caution">
    <text evidence="1">The sequence shown here is derived from an EMBL/GenBank/DDBJ whole genome shotgun (WGS) entry which is preliminary data.</text>
</comment>
<keyword evidence="2" id="KW-1185">Reference proteome</keyword>
<gene>
    <name evidence="1" type="ORF">BLNAU_16931</name>
</gene>
<sequence length="561" mass="64238">MSPLCCGTHSSGLLAELMKLIEIIYSKSSSFVRSSISSEIPSFIITHFGNCLKCPALESCCSCIESLFFEPEIVDSLFLHHKDLILSTFRLIGQSSPPYAALTTLARLSLFPHLRLAFNSLEALHSIVERDPPALTLLPSPIFPSSYPHQQYSGLSFLAACQKKLRIVWTEFQTNLPTDPSSLPKYVQLTKDDPYIITRSLDFCSGSFFLPILLMNATPRIQVASEIIRDLILFVKQDLTTMLTIISNNDNLIAYLRSASSLTTPHVSEVEIQMINSLKHIRVMCEDFVSDGWSFFVNLTYEITDPHKSSFQSIILDDPSFPDLVLNSIKLNHNNVRTQTFSAVTNIIYNYSSMKQQFMTANLAGRMFETVDFVSLPLSESDTLLELTKFLANMSNPIGDDEATWTEQYRLIRVSVFEPAKTFITFIFNNSDKLVLDEAHKTELENSLSGLHYHITNMELHSDEHNGDLVSELVKWEVRQMVEMENEVPFPIVFQKMLDRNSFWNRDERDRLKRREVLLREEGWDDAFELRVVGIEADTDQEIKHDYKEFRIEMAFNADER</sequence>
<dbReference type="EMBL" id="JARBJD010000183">
    <property type="protein sequence ID" value="KAK2948131.1"/>
    <property type="molecule type" value="Genomic_DNA"/>
</dbReference>
<name>A0ABQ9XCW2_9EUKA</name>
<evidence type="ECO:0000313" key="1">
    <source>
        <dbReference type="EMBL" id="KAK2948131.1"/>
    </source>
</evidence>
<dbReference type="Proteomes" id="UP001281761">
    <property type="component" value="Unassembled WGS sequence"/>
</dbReference>
<organism evidence="1 2">
    <name type="scientific">Blattamonas nauphoetae</name>
    <dbReference type="NCBI Taxonomy" id="2049346"/>
    <lineage>
        <taxon>Eukaryota</taxon>
        <taxon>Metamonada</taxon>
        <taxon>Preaxostyla</taxon>
        <taxon>Oxymonadida</taxon>
        <taxon>Blattamonas</taxon>
    </lineage>
</organism>
<protein>
    <submittedName>
        <fullName evidence="1">Uncharacterized protein</fullName>
    </submittedName>
</protein>